<keyword evidence="3" id="KW-0675">Receptor</keyword>
<reference evidence="4" key="1">
    <citation type="submission" date="2019-11" db="UniProtKB">
        <authorList>
            <consortium name="WormBaseParasite"/>
        </authorList>
    </citation>
    <scope>IDENTIFICATION</scope>
</reference>
<keyword evidence="1" id="KW-0805">Transcription regulation</keyword>
<dbReference type="AlphaFoldDB" id="A0A5K3EQ64"/>
<protein>
    <submittedName>
        <fullName evidence="4">DinB_2 domain-containing protein</fullName>
    </submittedName>
</protein>
<dbReference type="InterPro" id="IPR035500">
    <property type="entry name" value="NHR-like_dom_sf"/>
</dbReference>
<organism evidence="4">
    <name type="scientific">Mesocestoides corti</name>
    <name type="common">Flatworm</name>
    <dbReference type="NCBI Taxonomy" id="53468"/>
    <lineage>
        <taxon>Eukaryota</taxon>
        <taxon>Metazoa</taxon>
        <taxon>Spiralia</taxon>
        <taxon>Lophotrochozoa</taxon>
        <taxon>Platyhelminthes</taxon>
        <taxon>Cestoda</taxon>
        <taxon>Eucestoda</taxon>
        <taxon>Cyclophyllidea</taxon>
        <taxon>Mesocestoididae</taxon>
        <taxon>Mesocestoides</taxon>
    </lineage>
</organism>
<accession>A0A5K3EQ64</accession>
<dbReference type="Gene3D" id="1.10.565.10">
    <property type="entry name" value="Retinoid X Receptor"/>
    <property type="match status" value="1"/>
</dbReference>
<evidence type="ECO:0000256" key="1">
    <source>
        <dbReference type="ARBA" id="ARBA00023015"/>
    </source>
</evidence>
<evidence type="ECO:0000256" key="2">
    <source>
        <dbReference type="ARBA" id="ARBA00023163"/>
    </source>
</evidence>
<dbReference type="SUPFAM" id="SSF48508">
    <property type="entry name" value="Nuclear receptor ligand-binding domain"/>
    <property type="match status" value="1"/>
</dbReference>
<evidence type="ECO:0000313" key="4">
    <source>
        <dbReference type="WBParaSite" id="MCU_002211-RA"/>
    </source>
</evidence>
<sequence length="84" mass="9459">MGTGVLPQSTVSFTTQMSLEAFTEHITEAAVHLNDCRQRATSNFFLERDLSAPAIWAHMMTQFEAHAHQVIRFARAIPGFRDLP</sequence>
<keyword evidence="2" id="KW-0804">Transcription</keyword>
<proteinExistence type="predicted"/>
<name>A0A5K3EQ64_MESCO</name>
<evidence type="ECO:0000256" key="3">
    <source>
        <dbReference type="ARBA" id="ARBA00023170"/>
    </source>
</evidence>
<dbReference type="WBParaSite" id="MCU_002211-RA">
    <property type="protein sequence ID" value="MCU_002211-RA"/>
    <property type="gene ID" value="MCU_002211"/>
</dbReference>